<feature type="compositionally biased region" description="Basic and acidic residues" evidence="2">
    <location>
        <begin position="334"/>
        <end position="343"/>
    </location>
</feature>
<feature type="domain" description="DUF5667" evidence="4">
    <location>
        <begin position="83"/>
        <end position="197"/>
    </location>
</feature>
<evidence type="ECO:0000256" key="3">
    <source>
        <dbReference type="SAM" id="SignalP"/>
    </source>
</evidence>
<protein>
    <recommendedName>
        <fullName evidence="4">DUF5667 domain-containing protein</fullName>
    </recommendedName>
</protein>
<dbReference type="InterPro" id="IPR043725">
    <property type="entry name" value="DUF5667"/>
</dbReference>
<evidence type="ECO:0000313" key="5">
    <source>
        <dbReference type="EMBL" id="OGZ41551.1"/>
    </source>
</evidence>
<proteinExistence type="predicted"/>
<dbReference type="Proteomes" id="UP000177126">
    <property type="component" value="Unassembled WGS sequence"/>
</dbReference>
<organism evidence="5 6">
    <name type="scientific">Candidatus Portnoybacteria bacterium RIFCSPLOWO2_02_FULL_39_11</name>
    <dbReference type="NCBI Taxonomy" id="1802001"/>
    <lineage>
        <taxon>Bacteria</taxon>
        <taxon>Candidatus Portnoyibacteriota</taxon>
    </lineage>
</organism>
<feature type="region of interest" description="Disordered" evidence="2">
    <location>
        <begin position="334"/>
        <end position="392"/>
    </location>
</feature>
<feature type="coiled-coil region" evidence="1">
    <location>
        <begin position="107"/>
        <end position="193"/>
    </location>
</feature>
<dbReference type="AlphaFoldDB" id="A0A1G2FVC1"/>
<evidence type="ECO:0000313" key="6">
    <source>
        <dbReference type="Proteomes" id="UP000177126"/>
    </source>
</evidence>
<comment type="caution">
    <text evidence="5">The sequence shown here is derived from an EMBL/GenBank/DDBJ whole genome shotgun (WGS) entry which is preliminary data.</text>
</comment>
<feature type="signal peptide" evidence="3">
    <location>
        <begin position="1"/>
        <end position="38"/>
    </location>
</feature>
<name>A0A1G2FVC1_9BACT</name>
<feature type="compositionally biased region" description="Low complexity" evidence="2">
    <location>
        <begin position="379"/>
        <end position="392"/>
    </location>
</feature>
<evidence type="ECO:0000256" key="2">
    <source>
        <dbReference type="SAM" id="MobiDB-lite"/>
    </source>
</evidence>
<accession>A0A1G2FVC1</accession>
<sequence length="392" mass="44969">MKNISRWRIKNMIKKYRILFIGLAILGVVFLTSSFAMAEENPEAAPGNAVLGDEASQVLAEDAALADEPETMEGFTVEQPESVPSNFGFWWRDLSERISLVLTLDPVKKAEKQVKFAEEKIKLAEYIVQNSSDVKAQEKAQQMMEKANEYIQRVEEHQDDLLRKADERVAVLLKNVVRHQANKEAVLQKLEEKLPPEKLDKLYELRERTEAQRKKFLAAMEDSAVPQAVKDKVAEIKARVEAASEEQAEFRQQQKEILEKIKEGNQEAKEELNQLRQSWSEKSAAIKDQYQEKRSEIIDKIKAGDQDAVKELKQINQERRVQLKDARQEIKSQIKDVQQERKTNVQTGKQELRENRVERKTEIKKNVLNRVESPLNNQSSVSPIASPSPAGQ</sequence>
<evidence type="ECO:0000259" key="4">
    <source>
        <dbReference type="Pfam" id="PF18915"/>
    </source>
</evidence>
<keyword evidence="3" id="KW-0732">Signal</keyword>
<reference evidence="5 6" key="1">
    <citation type="journal article" date="2016" name="Nat. Commun.">
        <title>Thousands of microbial genomes shed light on interconnected biogeochemical processes in an aquifer system.</title>
        <authorList>
            <person name="Anantharaman K."/>
            <person name="Brown C.T."/>
            <person name="Hug L.A."/>
            <person name="Sharon I."/>
            <person name="Castelle C.J."/>
            <person name="Probst A.J."/>
            <person name="Thomas B.C."/>
            <person name="Singh A."/>
            <person name="Wilkins M.J."/>
            <person name="Karaoz U."/>
            <person name="Brodie E.L."/>
            <person name="Williams K.H."/>
            <person name="Hubbard S.S."/>
            <person name="Banfield J.F."/>
        </authorList>
    </citation>
    <scope>NUCLEOTIDE SEQUENCE [LARGE SCALE GENOMIC DNA]</scope>
</reference>
<gene>
    <name evidence="5" type="ORF">A3B04_01185</name>
</gene>
<evidence type="ECO:0000256" key="1">
    <source>
        <dbReference type="SAM" id="Coils"/>
    </source>
</evidence>
<feature type="chain" id="PRO_5009582901" description="DUF5667 domain-containing protein" evidence="3">
    <location>
        <begin position="39"/>
        <end position="392"/>
    </location>
</feature>
<keyword evidence="1" id="KW-0175">Coiled coil</keyword>
<feature type="compositionally biased region" description="Basic and acidic residues" evidence="2">
    <location>
        <begin position="350"/>
        <end position="365"/>
    </location>
</feature>
<dbReference type="Pfam" id="PF18915">
    <property type="entry name" value="DUF5667"/>
    <property type="match status" value="1"/>
</dbReference>
<feature type="coiled-coil region" evidence="1">
    <location>
        <begin position="233"/>
        <end position="278"/>
    </location>
</feature>
<dbReference type="EMBL" id="MHNF01000011">
    <property type="protein sequence ID" value="OGZ41551.1"/>
    <property type="molecule type" value="Genomic_DNA"/>
</dbReference>